<evidence type="ECO:0000259" key="1">
    <source>
        <dbReference type="Pfam" id="PF01738"/>
    </source>
</evidence>
<dbReference type="Proteomes" id="UP001596266">
    <property type="component" value="Unassembled WGS sequence"/>
</dbReference>
<evidence type="ECO:0000313" key="3">
    <source>
        <dbReference type="Proteomes" id="UP001596266"/>
    </source>
</evidence>
<comment type="caution">
    <text evidence="2">The sequence shown here is derived from an EMBL/GenBank/DDBJ whole genome shotgun (WGS) entry which is preliminary data.</text>
</comment>
<gene>
    <name evidence="2" type="ORF">ACFP57_11940</name>
</gene>
<feature type="domain" description="Dienelactone hydrolase" evidence="1">
    <location>
        <begin position="30"/>
        <end position="245"/>
    </location>
</feature>
<dbReference type="PANTHER" id="PTHR46623">
    <property type="entry name" value="CARBOXYMETHYLENEBUTENOLIDASE-RELATED"/>
    <property type="match status" value="1"/>
</dbReference>
<dbReference type="InterPro" id="IPR029058">
    <property type="entry name" value="AB_hydrolase_fold"/>
</dbReference>
<organism evidence="2 3">
    <name type="scientific">Luteococcus sanguinis</name>
    <dbReference type="NCBI Taxonomy" id="174038"/>
    <lineage>
        <taxon>Bacteria</taxon>
        <taxon>Bacillati</taxon>
        <taxon>Actinomycetota</taxon>
        <taxon>Actinomycetes</taxon>
        <taxon>Propionibacteriales</taxon>
        <taxon>Propionibacteriaceae</taxon>
        <taxon>Luteococcus</taxon>
    </lineage>
</organism>
<name>A0ABW1X2F8_9ACTN</name>
<dbReference type="InterPro" id="IPR051049">
    <property type="entry name" value="Dienelactone_hydrolase-like"/>
</dbReference>
<evidence type="ECO:0000313" key="2">
    <source>
        <dbReference type="EMBL" id="MFC6397688.1"/>
    </source>
</evidence>
<dbReference type="EMBL" id="JBHSUA010000021">
    <property type="protein sequence ID" value="MFC6397688.1"/>
    <property type="molecule type" value="Genomic_DNA"/>
</dbReference>
<dbReference type="PANTHER" id="PTHR46623:SF6">
    <property type="entry name" value="ALPHA_BETA-HYDROLASES SUPERFAMILY PROTEIN"/>
    <property type="match status" value="1"/>
</dbReference>
<dbReference type="Pfam" id="PF01738">
    <property type="entry name" value="DLH"/>
    <property type="match status" value="1"/>
</dbReference>
<protein>
    <submittedName>
        <fullName evidence="2">Dienelactone hydrolase family protein</fullName>
        <ecNumber evidence="2">3.1.-.-</ecNumber>
    </submittedName>
</protein>
<reference evidence="3" key="1">
    <citation type="journal article" date="2019" name="Int. J. Syst. Evol. Microbiol.">
        <title>The Global Catalogue of Microorganisms (GCM) 10K type strain sequencing project: providing services to taxonomists for standard genome sequencing and annotation.</title>
        <authorList>
            <consortium name="The Broad Institute Genomics Platform"/>
            <consortium name="The Broad Institute Genome Sequencing Center for Infectious Disease"/>
            <person name="Wu L."/>
            <person name="Ma J."/>
        </authorList>
    </citation>
    <scope>NUCLEOTIDE SEQUENCE [LARGE SCALE GENOMIC DNA]</scope>
    <source>
        <strain evidence="3">CGMCC 1.15277</strain>
    </source>
</reference>
<proteinExistence type="predicted"/>
<dbReference type="InterPro" id="IPR002925">
    <property type="entry name" value="Dienelactn_hydro"/>
</dbReference>
<dbReference type="RefSeq" id="WP_343886149.1">
    <property type="nucleotide sequence ID" value="NZ_BAAAKI010000013.1"/>
</dbReference>
<dbReference type="GO" id="GO:0016787">
    <property type="term" value="F:hydrolase activity"/>
    <property type="evidence" value="ECO:0007669"/>
    <property type="project" value="UniProtKB-KW"/>
</dbReference>
<dbReference type="Gene3D" id="3.40.50.1820">
    <property type="entry name" value="alpha/beta hydrolase"/>
    <property type="match status" value="1"/>
</dbReference>
<dbReference type="EC" id="3.1.-.-" evidence="2"/>
<sequence>MSIVPRAWQAKTNVTMTEQTIEVADGAIPAKLFLPELGHGAGIVVVHEIFGVSNYILQRAADLADEGWTVLVPNLYWRIGGGVVGDDEPDALPKATEMMGANPWDDTVADIRACVAALRTHAETGGRVGLMGFCYGGGLAYAAASGVQAPVAPDALVSYYGSALPQLVDTIPVVDVPSLHHFGEKDAYIPFAQARHIAEVVTTGDNAEFCSWPGAGHAFDNPNPLFHHQVSSEGAWETTLTWLYEHHPAEPVNAPGPAEPLR</sequence>
<keyword evidence="2" id="KW-0378">Hydrolase</keyword>
<keyword evidence="3" id="KW-1185">Reference proteome</keyword>
<accession>A0ABW1X2F8</accession>
<dbReference type="SUPFAM" id="SSF53474">
    <property type="entry name" value="alpha/beta-Hydrolases"/>
    <property type="match status" value="1"/>
</dbReference>